<sequence>MNDDLRTQLRRDPLVLDFADRVRRCGQPRSFFETIDGSPCPIFINSIRQGYPQRGGTLQAPPTLVAEVVIELAFNPTPPPSRPARLLASVRSRLLRR</sequence>
<evidence type="ECO:0000313" key="2">
    <source>
        <dbReference type="Proteomes" id="UP000674084"/>
    </source>
</evidence>
<proteinExistence type="predicted"/>
<reference evidence="1 2" key="1">
    <citation type="submission" date="2021-04" db="EMBL/GenBank/DDBJ databases">
        <title>Whole-genome sequencing of Saccharopolyspora endophytica KCTC 19397.</title>
        <authorList>
            <person name="Ay H."/>
            <person name="Saygin H."/>
            <person name="Sahin N."/>
        </authorList>
    </citation>
    <scope>NUCLEOTIDE SEQUENCE [LARGE SCALE GENOMIC DNA]</scope>
    <source>
        <strain evidence="1 2">KCTC 19397</strain>
    </source>
</reference>
<dbReference type="RefSeq" id="WP_210971772.1">
    <property type="nucleotide sequence ID" value="NZ_JAGPXE010000010.1"/>
</dbReference>
<protein>
    <submittedName>
        <fullName evidence="1">Uncharacterized protein</fullName>
    </submittedName>
</protein>
<name>A0ABS5DKK9_9PSEU</name>
<gene>
    <name evidence="1" type="ORF">KBO27_21935</name>
</gene>
<organism evidence="1 2">
    <name type="scientific">Saccharopolyspora endophytica</name>
    <dbReference type="NCBI Taxonomy" id="543886"/>
    <lineage>
        <taxon>Bacteria</taxon>
        <taxon>Bacillati</taxon>
        <taxon>Actinomycetota</taxon>
        <taxon>Actinomycetes</taxon>
        <taxon>Pseudonocardiales</taxon>
        <taxon>Pseudonocardiaceae</taxon>
        <taxon>Saccharopolyspora</taxon>
    </lineage>
</organism>
<dbReference type="EMBL" id="JAGPXE010000010">
    <property type="protein sequence ID" value="MBQ0926617.1"/>
    <property type="molecule type" value="Genomic_DNA"/>
</dbReference>
<evidence type="ECO:0000313" key="1">
    <source>
        <dbReference type="EMBL" id="MBQ0926617.1"/>
    </source>
</evidence>
<comment type="caution">
    <text evidence="1">The sequence shown here is derived from an EMBL/GenBank/DDBJ whole genome shotgun (WGS) entry which is preliminary data.</text>
</comment>
<dbReference type="Proteomes" id="UP000674084">
    <property type="component" value="Unassembled WGS sequence"/>
</dbReference>
<accession>A0ABS5DKK9</accession>
<keyword evidence="2" id="KW-1185">Reference proteome</keyword>